<name>A0A0C3ECT7_9AGAM</name>
<keyword evidence="2" id="KW-1185">Reference proteome</keyword>
<evidence type="ECO:0000313" key="2">
    <source>
        <dbReference type="Proteomes" id="UP000053989"/>
    </source>
</evidence>
<dbReference type="EMBL" id="KN822020">
    <property type="protein sequence ID" value="KIM65756.1"/>
    <property type="molecule type" value="Genomic_DNA"/>
</dbReference>
<proteinExistence type="predicted"/>
<reference evidence="1 2" key="1">
    <citation type="submission" date="2014-04" db="EMBL/GenBank/DDBJ databases">
        <authorList>
            <consortium name="DOE Joint Genome Institute"/>
            <person name="Kuo A."/>
            <person name="Kohler A."/>
            <person name="Nagy L.G."/>
            <person name="Floudas D."/>
            <person name="Copeland A."/>
            <person name="Barry K.W."/>
            <person name="Cichocki N."/>
            <person name="Veneault-Fourrey C."/>
            <person name="LaButti K."/>
            <person name="Lindquist E.A."/>
            <person name="Lipzen A."/>
            <person name="Lundell T."/>
            <person name="Morin E."/>
            <person name="Murat C."/>
            <person name="Sun H."/>
            <person name="Tunlid A."/>
            <person name="Henrissat B."/>
            <person name="Grigoriev I.V."/>
            <person name="Hibbett D.S."/>
            <person name="Martin F."/>
            <person name="Nordberg H.P."/>
            <person name="Cantor M.N."/>
            <person name="Hua S.X."/>
        </authorList>
    </citation>
    <scope>NUCLEOTIDE SEQUENCE [LARGE SCALE GENOMIC DNA]</scope>
    <source>
        <strain evidence="1 2">Foug A</strain>
    </source>
</reference>
<organism evidence="1 2">
    <name type="scientific">Scleroderma citrinum Foug A</name>
    <dbReference type="NCBI Taxonomy" id="1036808"/>
    <lineage>
        <taxon>Eukaryota</taxon>
        <taxon>Fungi</taxon>
        <taxon>Dikarya</taxon>
        <taxon>Basidiomycota</taxon>
        <taxon>Agaricomycotina</taxon>
        <taxon>Agaricomycetes</taxon>
        <taxon>Agaricomycetidae</taxon>
        <taxon>Boletales</taxon>
        <taxon>Sclerodermatineae</taxon>
        <taxon>Sclerodermataceae</taxon>
        <taxon>Scleroderma</taxon>
    </lineage>
</organism>
<gene>
    <name evidence="1" type="ORF">SCLCIDRAFT_1211741</name>
</gene>
<dbReference type="InParanoid" id="A0A0C3ECT7"/>
<protein>
    <submittedName>
        <fullName evidence="1">Uncharacterized protein</fullName>
    </submittedName>
</protein>
<sequence>MLYLLSLLWYSEYRPSGVTLLHSPLPDVLNENSIPFSITFFTANGSIPLNANLSA</sequence>
<dbReference type="Proteomes" id="UP000053989">
    <property type="component" value="Unassembled WGS sequence"/>
</dbReference>
<accession>A0A0C3ECT7</accession>
<dbReference type="AlphaFoldDB" id="A0A0C3ECT7"/>
<dbReference type="HOGENOM" id="CLU_3033684_0_0_1"/>
<reference evidence="2" key="2">
    <citation type="submission" date="2015-01" db="EMBL/GenBank/DDBJ databases">
        <title>Evolutionary Origins and Diversification of the Mycorrhizal Mutualists.</title>
        <authorList>
            <consortium name="DOE Joint Genome Institute"/>
            <consortium name="Mycorrhizal Genomics Consortium"/>
            <person name="Kohler A."/>
            <person name="Kuo A."/>
            <person name="Nagy L.G."/>
            <person name="Floudas D."/>
            <person name="Copeland A."/>
            <person name="Barry K.W."/>
            <person name="Cichocki N."/>
            <person name="Veneault-Fourrey C."/>
            <person name="LaButti K."/>
            <person name="Lindquist E.A."/>
            <person name="Lipzen A."/>
            <person name="Lundell T."/>
            <person name="Morin E."/>
            <person name="Murat C."/>
            <person name="Riley R."/>
            <person name="Ohm R."/>
            <person name="Sun H."/>
            <person name="Tunlid A."/>
            <person name="Henrissat B."/>
            <person name="Grigoriev I.V."/>
            <person name="Hibbett D.S."/>
            <person name="Martin F."/>
        </authorList>
    </citation>
    <scope>NUCLEOTIDE SEQUENCE [LARGE SCALE GENOMIC DNA]</scope>
    <source>
        <strain evidence="2">Foug A</strain>
    </source>
</reference>
<evidence type="ECO:0000313" key="1">
    <source>
        <dbReference type="EMBL" id="KIM65756.1"/>
    </source>
</evidence>